<dbReference type="CDD" id="cd02440">
    <property type="entry name" value="AdoMet_MTases"/>
    <property type="match status" value="1"/>
</dbReference>
<evidence type="ECO:0000313" key="3">
    <source>
        <dbReference type="EMBL" id="MBK1703106.1"/>
    </source>
</evidence>
<sequence>MSSIVHISLAIAIALSTTLVRAGDTGPETGRVVGPEINAYYHDADPARWLEVFERPGRELFDRRQEIVDALALRPGADVADVGAGTGLFTMLFASRVGPEGRVYAVDISRPFVEAIRERARAAGLENVIGIVNTQQSVELPAASVDLVFIADTYHHFEYPHAMLASIHRALRPDGTLAVIDFRRLPGFSSAWVMGHVRAGRAQVIKEVRAAGFELVEEPVQLDGNYFLSFRKRAG</sequence>
<keyword evidence="1" id="KW-0732">Signal</keyword>
<dbReference type="EMBL" id="NRSJ01000001">
    <property type="protein sequence ID" value="MBK1703106.1"/>
    <property type="molecule type" value="Genomic_DNA"/>
</dbReference>
<keyword evidence="4" id="KW-1185">Reference proteome</keyword>
<reference evidence="3" key="2">
    <citation type="journal article" date="2020" name="Microorganisms">
        <title>Osmotic Adaptation and Compatible Solute Biosynthesis of Phototrophic Bacteria as Revealed from Genome Analyses.</title>
        <authorList>
            <person name="Imhoff J.F."/>
            <person name="Rahn T."/>
            <person name="Kunzel S."/>
            <person name="Keller A."/>
            <person name="Neulinger S.C."/>
        </authorList>
    </citation>
    <scope>NUCLEOTIDE SEQUENCE</scope>
    <source>
        <strain evidence="3">DSM 11080</strain>
    </source>
</reference>
<proteinExistence type="predicted"/>
<evidence type="ECO:0000313" key="4">
    <source>
        <dbReference type="Proteomes" id="UP001296776"/>
    </source>
</evidence>
<feature type="chain" id="PRO_5042496996" evidence="1">
    <location>
        <begin position="23"/>
        <end position="235"/>
    </location>
</feature>
<feature type="domain" description="Methyltransferase type 11" evidence="2">
    <location>
        <begin position="81"/>
        <end position="178"/>
    </location>
</feature>
<dbReference type="PANTHER" id="PTHR42912">
    <property type="entry name" value="METHYLTRANSFERASE"/>
    <property type="match status" value="1"/>
</dbReference>
<evidence type="ECO:0000256" key="1">
    <source>
        <dbReference type="SAM" id="SignalP"/>
    </source>
</evidence>
<reference evidence="3" key="1">
    <citation type="submission" date="2017-08" db="EMBL/GenBank/DDBJ databases">
        <authorList>
            <person name="Imhoff J.F."/>
            <person name="Rahn T."/>
            <person name="Kuenzel S."/>
            <person name="Neulinger S.C."/>
        </authorList>
    </citation>
    <scope>NUCLEOTIDE SEQUENCE</scope>
    <source>
        <strain evidence="3">DSM 11080</strain>
    </source>
</reference>
<keyword evidence="3" id="KW-0489">Methyltransferase</keyword>
<evidence type="ECO:0000259" key="2">
    <source>
        <dbReference type="Pfam" id="PF08241"/>
    </source>
</evidence>
<organism evidence="3 4">
    <name type="scientific">Halochromatium glycolicum</name>
    <dbReference type="NCBI Taxonomy" id="85075"/>
    <lineage>
        <taxon>Bacteria</taxon>
        <taxon>Pseudomonadati</taxon>
        <taxon>Pseudomonadota</taxon>
        <taxon>Gammaproteobacteria</taxon>
        <taxon>Chromatiales</taxon>
        <taxon>Chromatiaceae</taxon>
        <taxon>Halochromatium</taxon>
    </lineage>
</organism>
<protein>
    <submittedName>
        <fullName evidence="3">SAM-dependent methyltransferase</fullName>
    </submittedName>
</protein>
<dbReference type="Gene3D" id="3.40.50.150">
    <property type="entry name" value="Vaccinia Virus protein VP39"/>
    <property type="match status" value="1"/>
</dbReference>
<dbReference type="SUPFAM" id="SSF53335">
    <property type="entry name" value="S-adenosyl-L-methionine-dependent methyltransferases"/>
    <property type="match status" value="1"/>
</dbReference>
<dbReference type="InterPro" id="IPR013216">
    <property type="entry name" value="Methyltransf_11"/>
</dbReference>
<gene>
    <name evidence="3" type="ORF">CKO40_00710</name>
</gene>
<dbReference type="AlphaFoldDB" id="A0AAJ0U0F8"/>
<feature type="signal peptide" evidence="1">
    <location>
        <begin position="1"/>
        <end position="22"/>
    </location>
</feature>
<dbReference type="GO" id="GO:0032259">
    <property type="term" value="P:methylation"/>
    <property type="evidence" value="ECO:0007669"/>
    <property type="project" value="UniProtKB-KW"/>
</dbReference>
<dbReference type="Proteomes" id="UP001296776">
    <property type="component" value="Unassembled WGS sequence"/>
</dbReference>
<accession>A0AAJ0U0F8</accession>
<comment type="caution">
    <text evidence="3">The sequence shown here is derived from an EMBL/GenBank/DDBJ whole genome shotgun (WGS) entry which is preliminary data.</text>
</comment>
<dbReference type="PANTHER" id="PTHR42912:SF86">
    <property type="entry name" value="BLL4992 PROTEIN"/>
    <property type="match status" value="1"/>
</dbReference>
<dbReference type="GO" id="GO:0008757">
    <property type="term" value="F:S-adenosylmethionine-dependent methyltransferase activity"/>
    <property type="evidence" value="ECO:0007669"/>
    <property type="project" value="InterPro"/>
</dbReference>
<name>A0AAJ0U0F8_9GAMM</name>
<dbReference type="Pfam" id="PF08241">
    <property type="entry name" value="Methyltransf_11"/>
    <property type="match status" value="1"/>
</dbReference>
<dbReference type="InterPro" id="IPR050508">
    <property type="entry name" value="Methyltransf_Superfamily"/>
</dbReference>
<keyword evidence="3" id="KW-0808">Transferase</keyword>
<dbReference type="InterPro" id="IPR029063">
    <property type="entry name" value="SAM-dependent_MTases_sf"/>
</dbReference>